<protein>
    <submittedName>
        <fullName evidence="2">RDD family protein</fullName>
    </submittedName>
</protein>
<keyword evidence="1" id="KW-0812">Transmembrane</keyword>
<keyword evidence="1" id="KW-1133">Transmembrane helix</keyword>
<keyword evidence="3" id="KW-1185">Reference proteome</keyword>
<dbReference type="Proteomes" id="UP001597326">
    <property type="component" value="Unassembled WGS sequence"/>
</dbReference>
<dbReference type="PANTHER" id="PTHR36115">
    <property type="entry name" value="PROLINE-RICH ANTIGEN HOMOLOG-RELATED"/>
    <property type="match status" value="1"/>
</dbReference>
<dbReference type="PANTHER" id="PTHR36115:SF6">
    <property type="entry name" value="PROLINE-RICH ANTIGEN HOMOLOG"/>
    <property type="match status" value="1"/>
</dbReference>
<dbReference type="InterPro" id="IPR051791">
    <property type="entry name" value="Pra-immunoreactive"/>
</dbReference>
<organism evidence="2 3">
    <name type="scientific">Luteococcus peritonei</name>
    <dbReference type="NCBI Taxonomy" id="88874"/>
    <lineage>
        <taxon>Bacteria</taxon>
        <taxon>Bacillati</taxon>
        <taxon>Actinomycetota</taxon>
        <taxon>Actinomycetes</taxon>
        <taxon>Propionibacteriales</taxon>
        <taxon>Propionibacteriaceae</taxon>
        <taxon>Luteococcus</taxon>
    </lineage>
</organism>
<dbReference type="InterPro" id="IPR016795">
    <property type="entry name" value="UCP021697"/>
</dbReference>
<sequence length="143" mass="15627">MSQADVVEEQYPGQRLGLPREGRGSLATWSQRLAALVIDWAGCTIIARLLFGDGVTFGFDWRRWTPMALYFVQKALLTLLVAGSFGQLVCRIAVVRLDGRPVGLLRSLARAAMKVLVVPAVVVGGDRRALDDLALGTVVVRRH</sequence>
<keyword evidence="1" id="KW-0472">Membrane</keyword>
<dbReference type="EMBL" id="JBHUFZ010000001">
    <property type="protein sequence ID" value="MFD1888584.1"/>
    <property type="molecule type" value="Genomic_DNA"/>
</dbReference>
<evidence type="ECO:0000313" key="2">
    <source>
        <dbReference type="EMBL" id="MFD1888584.1"/>
    </source>
</evidence>
<proteinExistence type="predicted"/>
<dbReference type="RefSeq" id="WP_343871654.1">
    <property type="nucleotide sequence ID" value="NZ_BAAAIX010000001.1"/>
</dbReference>
<name>A0ABW4RS21_9ACTN</name>
<feature type="transmembrane region" description="Helical" evidence="1">
    <location>
        <begin position="33"/>
        <end position="51"/>
    </location>
</feature>
<evidence type="ECO:0000313" key="3">
    <source>
        <dbReference type="Proteomes" id="UP001597326"/>
    </source>
</evidence>
<accession>A0ABW4RS21</accession>
<evidence type="ECO:0000256" key="1">
    <source>
        <dbReference type="SAM" id="Phobius"/>
    </source>
</evidence>
<gene>
    <name evidence="2" type="ORF">ACFSCS_00075</name>
</gene>
<dbReference type="PIRSF" id="PIRSF021697">
    <property type="entry name" value="UCP021697"/>
    <property type="match status" value="1"/>
</dbReference>
<feature type="transmembrane region" description="Helical" evidence="1">
    <location>
        <begin position="71"/>
        <end position="94"/>
    </location>
</feature>
<comment type="caution">
    <text evidence="2">The sequence shown here is derived from an EMBL/GenBank/DDBJ whole genome shotgun (WGS) entry which is preliminary data.</text>
</comment>
<reference evidence="3" key="1">
    <citation type="journal article" date="2019" name="Int. J. Syst. Evol. Microbiol.">
        <title>The Global Catalogue of Microorganisms (GCM) 10K type strain sequencing project: providing services to taxonomists for standard genome sequencing and annotation.</title>
        <authorList>
            <consortium name="The Broad Institute Genomics Platform"/>
            <consortium name="The Broad Institute Genome Sequencing Center for Infectious Disease"/>
            <person name="Wu L."/>
            <person name="Ma J."/>
        </authorList>
    </citation>
    <scope>NUCLEOTIDE SEQUENCE [LARGE SCALE GENOMIC DNA]</scope>
    <source>
        <strain evidence="3">CAIM 431</strain>
    </source>
</reference>